<dbReference type="Proteomes" id="UP000789375">
    <property type="component" value="Unassembled WGS sequence"/>
</dbReference>
<sequence length="610" mass="69228">MDVQQQQEPRISQLLPSIKCSDCGETVEFRMLGEHICQAAPDVPALPLAYQKSATNNPPPSTRPGEPPMPRSIPKPLSVPGSGHGSPYDLNPSPTDSGYSGYSGSNYASPPPLTPGSKGTKNFLQKYSQMTGKQFNSPTQSPRSAPTTPSAIDNDQEYYDKRFDRPYVNNGNGNSFDKYSSSPNAYDNKFMQPNKPYGQGYPVDREIPDPRKPSNNDRPFDNGYKQPQPFNDNGNRYMDDPYRLGKPRIPNDQRPDDRMIRNQKPSGYINGEGSRSRSRSPAAIDRPNYPPPPQLPPPNQLYGQSPYGYEGYDSSRMPPRNLSQEKQPPRQPQPFSNPNSYAPPPLQNNKVYNDVSYPSVESSAFGQEEEGFDYLMNDLMREMENMQTSSTNYDDQKSINSSSGGGTRDICAYCKIEISSSSSTLWALGKTWHSNHLLCGHCRQPIDPNVGHVERDGNVYCPRDFTDLFLPKCRRCNLPVEKEAVSASDGKLEGKWHVNCFGCHTCYKPFPDKSFYVFNNAPYCKRHYHRLNNSLCKTCDEPIEGPCAQTVEGWRYHPRCFVCFVHNCNTPLTDIYYSFENKQYCEMHIMEIQRRRKIQAEKRQTMFRNI</sequence>
<feature type="compositionally biased region" description="Basic and acidic residues" evidence="5">
    <location>
        <begin position="203"/>
        <end position="220"/>
    </location>
</feature>
<reference evidence="7" key="1">
    <citation type="submission" date="2021-06" db="EMBL/GenBank/DDBJ databases">
        <authorList>
            <person name="Kallberg Y."/>
            <person name="Tangrot J."/>
            <person name="Rosling A."/>
        </authorList>
    </citation>
    <scope>NUCLEOTIDE SEQUENCE</scope>
    <source>
        <strain evidence="7">87-6 pot B 2015</strain>
    </source>
</reference>
<evidence type="ECO:0000256" key="1">
    <source>
        <dbReference type="ARBA" id="ARBA00022723"/>
    </source>
</evidence>
<feature type="region of interest" description="Disordered" evidence="5">
    <location>
        <begin position="48"/>
        <end position="353"/>
    </location>
</feature>
<feature type="compositionally biased region" description="Polar residues" evidence="5">
    <location>
        <begin position="117"/>
        <end position="153"/>
    </location>
</feature>
<dbReference type="InterPro" id="IPR001781">
    <property type="entry name" value="Znf_LIM"/>
</dbReference>
<keyword evidence="2 4" id="KW-0862">Zinc</keyword>
<feature type="domain" description="LIM zinc-binding" evidence="6">
    <location>
        <begin position="409"/>
        <end position="470"/>
    </location>
</feature>
<evidence type="ECO:0000259" key="6">
    <source>
        <dbReference type="PROSITE" id="PS50023"/>
    </source>
</evidence>
<dbReference type="SUPFAM" id="SSF57716">
    <property type="entry name" value="Glucocorticoid receptor-like (DNA-binding domain)"/>
    <property type="match status" value="2"/>
</dbReference>
<feature type="compositionally biased region" description="Pro residues" evidence="5">
    <location>
        <begin position="288"/>
        <end position="299"/>
    </location>
</feature>
<dbReference type="Gene3D" id="2.10.110.10">
    <property type="entry name" value="Cysteine Rich Protein"/>
    <property type="match status" value="3"/>
</dbReference>
<dbReference type="GO" id="GO:0001725">
    <property type="term" value="C:stress fiber"/>
    <property type="evidence" value="ECO:0007669"/>
    <property type="project" value="TreeGrafter"/>
</dbReference>
<dbReference type="GO" id="GO:0051371">
    <property type="term" value="F:muscle alpha-actinin binding"/>
    <property type="evidence" value="ECO:0007669"/>
    <property type="project" value="TreeGrafter"/>
</dbReference>
<dbReference type="SMART" id="SM00132">
    <property type="entry name" value="LIM"/>
    <property type="match status" value="3"/>
</dbReference>
<dbReference type="AlphaFoldDB" id="A0A9N9F1P7"/>
<evidence type="ECO:0000256" key="3">
    <source>
        <dbReference type="ARBA" id="ARBA00023038"/>
    </source>
</evidence>
<feature type="compositionally biased region" description="Basic and acidic residues" evidence="5">
    <location>
        <begin position="237"/>
        <end position="260"/>
    </location>
</feature>
<evidence type="ECO:0000313" key="8">
    <source>
        <dbReference type="Proteomes" id="UP000789375"/>
    </source>
</evidence>
<dbReference type="CDD" id="cd08368">
    <property type="entry name" value="LIM"/>
    <property type="match status" value="1"/>
</dbReference>
<comment type="caution">
    <text evidence="7">The sequence shown here is derived from an EMBL/GenBank/DDBJ whole genome shotgun (WGS) entry which is preliminary data.</text>
</comment>
<dbReference type="Pfam" id="PF00412">
    <property type="entry name" value="LIM"/>
    <property type="match status" value="3"/>
</dbReference>
<organism evidence="7 8">
    <name type="scientific">Funneliformis mosseae</name>
    <name type="common">Endomycorrhizal fungus</name>
    <name type="synonym">Glomus mosseae</name>
    <dbReference type="NCBI Taxonomy" id="27381"/>
    <lineage>
        <taxon>Eukaryota</taxon>
        <taxon>Fungi</taxon>
        <taxon>Fungi incertae sedis</taxon>
        <taxon>Mucoromycota</taxon>
        <taxon>Glomeromycotina</taxon>
        <taxon>Glomeromycetes</taxon>
        <taxon>Glomerales</taxon>
        <taxon>Glomeraceae</taxon>
        <taxon>Funneliformis</taxon>
    </lineage>
</organism>
<evidence type="ECO:0000256" key="2">
    <source>
        <dbReference type="ARBA" id="ARBA00022833"/>
    </source>
</evidence>
<dbReference type="GO" id="GO:0030036">
    <property type="term" value="P:actin cytoskeleton organization"/>
    <property type="evidence" value="ECO:0007669"/>
    <property type="project" value="TreeGrafter"/>
</dbReference>
<dbReference type="GO" id="GO:0031941">
    <property type="term" value="C:filamentous actin"/>
    <property type="evidence" value="ECO:0007669"/>
    <property type="project" value="TreeGrafter"/>
</dbReference>
<dbReference type="PROSITE" id="PS50023">
    <property type="entry name" value="LIM_DOMAIN_2"/>
    <property type="match status" value="2"/>
</dbReference>
<name>A0A9N9F1P7_FUNMO</name>
<dbReference type="EMBL" id="CAJVPP010000690">
    <property type="protein sequence ID" value="CAG8504354.1"/>
    <property type="molecule type" value="Genomic_DNA"/>
</dbReference>
<accession>A0A9N9F1P7</accession>
<dbReference type="PROSITE" id="PS00478">
    <property type="entry name" value="LIM_DOMAIN_1"/>
    <property type="match status" value="1"/>
</dbReference>
<protein>
    <submittedName>
        <fullName evidence="7">587_t:CDS:1</fullName>
    </submittedName>
</protein>
<gene>
    <name evidence="7" type="ORF">FMOSSE_LOCUS4206</name>
</gene>
<feature type="compositionally biased region" description="Low complexity" evidence="5">
    <location>
        <begin position="92"/>
        <end position="108"/>
    </location>
</feature>
<keyword evidence="1 4" id="KW-0479">Metal-binding</keyword>
<dbReference type="GO" id="GO:0046872">
    <property type="term" value="F:metal ion binding"/>
    <property type="evidence" value="ECO:0007669"/>
    <property type="project" value="UniProtKB-KW"/>
</dbReference>
<keyword evidence="3 4" id="KW-0440">LIM domain</keyword>
<evidence type="ECO:0000313" key="7">
    <source>
        <dbReference type="EMBL" id="CAG8504354.1"/>
    </source>
</evidence>
<keyword evidence="8" id="KW-1185">Reference proteome</keyword>
<evidence type="ECO:0000256" key="4">
    <source>
        <dbReference type="PROSITE-ProRule" id="PRU00125"/>
    </source>
</evidence>
<dbReference type="PANTHER" id="PTHR24214:SF38">
    <property type="entry name" value="PDZ AND LIM DOMAIN PROTEIN ZASP-RELATED"/>
    <property type="match status" value="1"/>
</dbReference>
<evidence type="ECO:0000256" key="5">
    <source>
        <dbReference type="SAM" id="MobiDB-lite"/>
    </source>
</evidence>
<feature type="domain" description="LIM zinc-binding" evidence="6">
    <location>
        <begin position="471"/>
        <end position="534"/>
    </location>
</feature>
<dbReference type="PANTHER" id="PTHR24214">
    <property type="entry name" value="PDZ AND LIM DOMAIN PROTEIN ZASP"/>
    <property type="match status" value="1"/>
</dbReference>
<feature type="compositionally biased region" description="Pro residues" evidence="5">
    <location>
        <begin position="57"/>
        <end position="73"/>
    </location>
</feature>
<proteinExistence type="predicted"/>
<feature type="compositionally biased region" description="Polar residues" evidence="5">
    <location>
        <begin position="169"/>
        <end position="185"/>
    </location>
</feature>
<dbReference type="InterPro" id="IPR050604">
    <property type="entry name" value="PDZ-LIM_domain"/>
</dbReference>
<dbReference type="GO" id="GO:0003779">
    <property type="term" value="F:actin binding"/>
    <property type="evidence" value="ECO:0007669"/>
    <property type="project" value="TreeGrafter"/>
</dbReference>